<dbReference type="OrthoDB" id="2100128at2759"/>
<feature type="region of interest" description="Disordered" evidence="1">
    <location>
        <begin position="1"/>
        <end position="44"/>
    </location>
</feature>
<reference evidence="2 3" key="1">
    <citation type="submission" date="2017-03" db="EMBL/GenBank/DDBJ databases">
        <title>Genomes of endolithic fungi from Antarctica.</title>
        <authorList>
            <person name="Coleine C."/>
            <person name="Masonjones S."/>
            <person name="Stajich J.E."/>
        </authorList>
    </citation>
    <scope>NUCLEOTIDE SEQUENCE [LARGE SCALE GENOMIC DNA]</scope>
    <source>
        <strain evidence="2 3">CCFEE 6315</strain>
    </source>
</reference>
<feature type="region of interest" description="Disordered" evidence="1">
    <location>
        <begin position="112"/>
        <end position="149"/>
    </location>
</feature>
<proteinExistence type="predicted"/>
<organism evidence="2 3">
    <name type="scientific">Salinomyces thailandicus</name>
    <dbReference type="NCBI Taxonomy" id="706561"/>
    <lineage>
        <taxon>Eukaryota</taxon>
        <taxon>Fungi</taxon>
        <taxon>Dikarya</taxon>
        <taxon>Ascomycota</taxon>
        <taxon>Pezizomycotina</taxon>
        <taxon>Dothideomycetes</taxon>
        <taxon>Dothideomycetidae</taxon>
        <taxon>Mycosphaerellales</taxon>
        <taxon>Teratosphaeriaceae</taxon>
        <taxon>Salinomyces</taxon>
    </lineage>
</organism>
<dbReference type="Proteomes" id="UP000308549">
    <property type="component" value="Unassembled WGS sequence"/>
</dbReference>
<dbReference type="AlphaFoldDB" id="A0A4V5N4M4"/>
<keyword evidence="3" id="KW-1185">Reference proteome</keyword>
<dbReference type="EMBL" id="NAJL01000018">
    <property type="protein sequence ID" value="TKA28399.1"/>
    <property type="molecule type" value="Genomic_DNA"/>
</dbReference>
<protein>
    <recommendedName>
        <fullName evidence="4">CSN8/PSMD8/EIF3K domain-containing protein</fullName>
    </recommendedName>
</protein>
<evidence type="ECO:0000313" key="3">
    <source>
        <dbReference type="Proteomes" id="UP000308549"/>
    </source>
</evidence>
<accession>A0A4V5N4M4</accession>
<dbReference type="PANTHER" id="PTHR39398">
    <property type="entry name" value="YALI0F14311P"/>
    <property type="match status" value="1"/>
</dbReference>
<name>A0A4V5N4M4_9PEZI</name>
<evidence type="ECO:0000256" key="1">
    <source>
        <dbReference type="SAM" id="MobiDB-lite"/>
    </source>
</evidence>
<sequence length="339" mass="37799">MSRNNHHASKDPPNPRNHQAISTAATTAARPQARRGPSGAWSRLKPAVIDPLEVYGLPSKGETRLHDHKNQESYYGKIVARYMKFCASSGGGEELQKAFAAMSVTDTATLTGADHAGKAGGNSSSTSDSRPDPPSRQISTTPRPNDLPNILLAMRKLREGILGSRRRDHFAQRAYIFLIHASILTGHWESYQPALLYLLHSIHRSTPLSPPELQEFAGYYVLDLACRQAELMEAFAARREFGVRDRRVRGVVMSLVHEDWVSFWRARRAVDGYQRAIMEFAVERMRLHALKCLGRGYMSAEKGFVERCGDAGWVELVKGGVGWQLLENGSVVIRKPKPK</sequence>
<evidence type="ECO:0000313" key="2">
    <source>
        <dbReference type="EMBL" id="TKA28399.1"/>
    </source>
</evidence>
<dbReference type="PANTHER" id="PTHR39398:SF1">
    <property type="entry name" value="CSN8_PSMD8_EIF3K DOMAIN-CONTAINING PROTEIN"/>
    <property type="match status" value="1"/>
</dbReference>
<evidence type="ECO:0008006" key="4">
    <source>
        <dbReference type="Google" id="ProtNLM"/>
    </source>
</evidence>
<feature type="compositionally biased region" description="Low complexity" evidence="1">
    <location>
        <begin position="23"/>
        <end position="35"/>
    </location>
</feature>
<gene>
    <name evidence="2" type="ORF">B0A50_03866</name>
</gene>
<comment type="caution">
    <text evidence="2">The sequence shown here is derived from an EMBL/GenBank/DDBJ whole genome shotgun (WGS) entry which is preliminary data.</text>
</comment>